<proteinExistence type="inferred from homology"/>
<evidence type="ECO:0000256" key="3">
    <source>
        <dbReference type="ARBA" id="ARBA00022777"/>
    </source>
</evidence>
<dbReference type="PROSITE" id="PS00583">
    <property type="entry name" value="PFKB_KINASES_1"/>
    <property type="match status" value="1"/>
</dbReference>
<comment type="caution">
    <text evidence="6">The sequence shown here is derived from an EMBL/GenBank/DDBJ whole genome shotgun (WGS) entry which is preliminary data.</text>
</comment>
<dbReference type="Gene3D" id="3.40.1190.20">
    <property type="match status" value="1"/>
</dbReference>
<dbReference type="GO" id="GO:0006796">
    <property type="term" value="P:phosphate-containing compound metabolic process"/>
    <property type="evidence" value="ECO:0007669"/>
    <property type="project" value="UniProtKB-ARBA"/>
</dbReference>
<dbReference type="Pfam" id="PF00294">
    <property type="entry name" value="PfkB"/>
    <property type="match status" value="1"/>
</dbReference>
<reference evidence="6 7" key="1">
    <citation type="submission" date="2020-07" db="EMBL/GenBank/DDBJ databases">
        <authorList>
            <person name="Maaloum M."/>
        </authorList>
    </citation>
    <scope>NUCLEOTIDE SEQUENCE [LARGE SCALE GENOMIC DNA]</scope>
    <source>
        <strain evidence="6 7">GCS-AN-3</strain>
    </source>
</reference>
<keyword evidence="3" id="KW-0418">Kinase</keyword>
<evidence type="ECO:0000256" key="2">
    <source>
        <dbReference type="ARBA" id="ARBA00022679"/>
    </source>
</evidence>
<dbReference type="GO" id="GO:0016301">
    <property type="term" value="F:kinase activity"/>
    <property type="evidence" value="ECO:0007669"/>
    <property type="project" value="UniProtKB-KW"/>
</dbReference>
<gene>
    <name evidence="6" type="ORF">H0I39_03330</name>
</gene>
<accession>A0A853IK22</accession>
<dbReference type="PANTHER" id="PTHR10584:SF166">
    <property type="entry name" value="RIBOKINASE"/>
    <property type="match status" value="1"/>
</dbReference>
<name>A0A853IK22_9BURK</name>
<feature type="compositionally biased region" description="Basic residues" evidence="4">
    <location>
        <begin position="172"/>
        <end position="186"/>
    </location>
</feature>
<dbReference type="InterPro" id="IPR011611">
    <property type="entry name" value="PfkB_dom"/>
</dbReference>
<feature type="region of interest" description="Disordered" evidence="4">
    <location>
        <begin position="166"/>
        <end position="186"/>
    </location>
</feature>
<dbReference type="InterPro" id="IPR029056">
    <property type="entry name" value="Ribokinase-like"/>
</dbReference>
<comment type="similarity">
    <text evidence="1">Belongs to the carbohydrate kinase PfkB family.</text>
</comment>
<dbReference type="Proteomes" id="UP000589716">
    <property type="component" value="Unassembled WGS sequence"/>
</dbReference>
<dbReference type="InterPro" id="IPR002139">
    <property type="entry name" value="Ribo/fructo_kinase"/>
</dbReference>
<keyword evidence="2" id="KW-0808">Transferase</keyword>
<protein>
    <recommendedName>
        <fullName evidence="5">Carbohydrate kinase PfkB domain-containing protein</fullName>
    </recommendedName>
</protein>
<evidence type="ECO:0000313" key="7">
    <source>
        <dbReference type="Proteomes" id="UP000589716"/>
    </source>
</evidence>
<keyword evidence="7" id="KW-1185">Reference proteome</keyword>
<dbReference type="PANTHER" id="PTHR10584">
    <property type="entry name" value="SUGAR KINASE"/>
    <property type="match status" value="1"/>
</dbReference>
<organism evidence="6 7">
    <name type="scientific">Ottowia beijingensis</name>
    <dbReference type="NCBI Taxonomy" id="1207057"/>
    <lineage>
        <taxon>Bacteria</taxon>
        <taxon>Pseudomonadati</taxon>
        <taxon>Pseudomonadota</taxon>
        <taxon>Betaproteobacteria</taxon>
        <taxon>Burkholderiales</taxon>
        <taxon>Comamonadaceae</taxon>
        <taxon>Ottowia</taxon>
    </lineage>
</organism>
<dbReference type="InterPro" id="IPR002173">
    <property type="entry name" value="Carboh/pur_kinase_PfkB_CS"/>
</dbReference>
<evidence type="ECO:0000256" key="4">
    <source>
        <dbReference type="SAM" id="MobiDB-lite"/>
    </source>
</evidence>
<dbReference type="SUPFAM" id="SSF53613">
    <property type="entry name" value="Ribokinase-like"/>
    <property type="match status" value="1"/>
</dbReference>
<feature type="domain" description="Carbohydrate kinase PfkB" evidence="5">
    <location>
        <begin position="28"/>
        <end position="172"/>
    </location>
</feature>
<dbReference type="PRINTS" id="PR00990">
    <property type="entry name" value="RIBOKINASE"/>
</dbReference>
<dbReference type="RefSeq" id="WP_180549554.1">
    <property type="nucleotide sequence ID" value="NZ_JACCKX010000001.1"/>
</dbReference>
<sequence length="186" mass="19202">MTASASPPPRAFVLGNFVQACCWQVARLPAPGETLQAHGFHKEAGGKGLNVAVGLQRLGARVQTLIGCGQDAAADELLALLATEGVDATHVHRLPGPSGWGAGLIGADGHNTIAVYPGANGLLTAAHAEAARSAIEAAALVCGQFETALPAVQVALEIAHRQGVPTVLNPRPGRRRRPRCGRPRTR</sequence>
<dbReference type="AlphaFoldDB" id="A0A853IK22"/>
<evidence type="ECO:0000256" key="1">
    <source>
        <dbReference type="ARBA" id="ARBA00010688"/>
    </source>
</evidence>
<dbReference type="EMBL" id="JACCKX010000001">
    <property type="protein sequence ID" value="NZA01043.1"/>
    <property type="molecule type" value="Genomic_DNA"/>
</dbReference>
<evidence type="ECO:0000259" key="5">
    <source>
        <dbReference type="Pfam" id="PF00294"/>
    </source>
</evidence>
<evidence type="ECO:0000313" key="6">
    <source>
        <dbReference type="EMBL" id="NZA01043.1"/>
    </source>
</evidence>